<dbReference type="InterPro" id="IPR029000">
    <property type="entry name" value="Cyclophilin-like_dom_sf"/>
</dbReference>
<dbReference type="Proteomes" id="UP000198703">
    <property type="component" value="Unassembled WGS sequence"/>
</dbReference>
<accession>A0A1H4D7T7</accession>
<dbReference type="STRING" id="89524.SAMN05444370_10968"/>
<keyword evidence="2" id="KW-0378">Hydrolase</keyword>
<dbReference type="OrthoDB" id="9768696at2"/>
<feature type="domain" description="Carboxyltransferase" evidence="4">
    <location>
        <begin position="12"/>
        <end position="211"/>
    </location>
</feature>
<dbReference type="SUPFAM" id="SSF160467">
    <property type="entry name" value="PH0987 N-terminal domain-like"/>
    <property type="match status" value="1"/>
</dbReference>
<dbReference type="SMART" id="SM00796">
    <property type="entry name" value="AHS1"/>
    <property type="match status" value="1"/>
</dbReference>
<keyword evidence="3" id="KW-0067">ATP-binding</keyword>
<dbReference type="PANTHER" id="PTHR34698">
    <property type="entry name" value="5-OXOPROLINASE SUBUNIT B"/>
    <property type="match status" value="1"/>
</dbReference>
<organism evidence="5 6">
    <name type="scientific">Rubrimonas cliftonensis</name>
    <dbReference type="NCBI Taxonomy" id="89524"/>
    <lineage>
        <taxon>Bacteria</taxon>
        <taxon>Pseudomonadati</taxon>
        <taxon>Pseudomonadota</taxon>
        <taxon>Alphaproteobacteria</taxon>
        <taxon>Rhodobacterales</taxon>
        <taxon>Paracoccaceae</taxon>
        <taxon>Rubrimonas</taxon>
    </lineage>
</organism>
<proteinExistence type="predicted"/>
<dbReference type="RefSeq" id="WP_093254424.1">
    <property type="nucleotide sequence ID" value="NZ_FNQM01000009.1"/>
</dbReference>
<reference evidence="5 6" key="1">
    <citation type="submission" date="2016-10" db="EMBL/GenBank/DDBJ databases">
        <authorList>
            <person name="de Groot N.N."/>
        </authorList>
    </citation>
    <scope>NUCLEOTIDE SEQUENCE [LARGE SCALE GENOMIC DNA]</scope>
    <source>
        <strain evidence="5 6">DSM 15345</strain>
    </source>
</reference>
<dbReference type="GO" id="GO:0005524">
    <property type="term" value="F:ATP binding"/>
    <property type="evidence" value="ECO:0007669"/>
    <property type="project" value="UniProtKB-KW"/>
</dbReference>
<name>A0A1H4D7T7_9RHOB</name>
<evidence type="ECO:0000313" key="6">
    <source>
        <dbReference type="Proteomes" id="UP000198703"/>
    </source>
</evidence>
<evidence type="ECO:0000313" key="5">
    <source>
        <dbReference type="EMBL" id="SEA68322.1"/>
    </source>
</evidence>
<gene>
    <name evidence="5" type="ORF">SAMN05444370_10968</name>
</gene>
<protein>
    <submittedName>
        <fullName evidence="5">Sensor histidine kinase inhibitor, KipI family</fullName>
    </submittedName>
</protein>
<evidence type="ECO:0000259" key="4">
    <source>
        <dbReference type="SMART" id="SM00796"/>
    </source>
</evidence>
<dbReference type="GO" id="GO:0016787">
    <property type="term" value="F:hydrolase activity"/>
    <property type="evidence" value="ECO:0007669"/>
    <property type="project" value="UniProtKB-KW"/>
</dbReference>
<dbReference type="InterPro" id="IPR010016">
    <property type="entry name" value="PxpB"/>
</dbReference>
<dbReference type="Gene3D" id="2.40.100.10">
    <property type="entry name" value="Cyclophilin-like"/>
    <property type="match status" value="1"/>
</dbReference>
<evidence type="ECO:0000256" key="2">
    <source>
        <dbReference type="ARBA" id="ARBA00022801"/>
    </source>
</evidence>
<dbReference type="Gene3D" id="3.30.1360.40">
    <property type="match status" value="1"/>
</dbReference>
<dbReference type="PANTHER" id="PTHR34698:SF2">
    <property type="entry name" value="5-OXOPROLINASE SUBUNIT B"/>
    <property type="match status" value="1"/>
</dbReference>
<dbReference type="EMBL" id="FNQM01000009">
    <property type="protein sequence ID" value="SEA68322.1"/>
    <property type="molecule type" value="Genomic_DNA"/>
</dbReference>
<evidence type="ECO:0000256" key="1">
    <source>
        <dbReference type="ARBA" id="ARBA00022741"/>
    </source>
</evidence>
<dbReference type="AlphaFoldDB" id="A0A1H4D7T7"/>
<keyword evidence="6" id="KW-1185">Reference proteome</keyword>
<dbReference type="InterPro" id="IPR003833">
    <property type="entry name" value="CT_C_D"/>
</dbReference>
<sequence>MSAATGGGEVAARVAPLGDAAFTLVLGEAPGPATTARLAAVAAALGEAPGVVDLAPSFAALTVHLDPDAADRPALEARALALADPALAPKARPGAAFDAPLCVEPDHGPDQREVAAETGLTVDAVLDLLLGARLDVLAVGFLPGFPFCGPAPAALHLPRKPTPRLRVPKGSVAVANGFVGIYPWVSPGGWRILGASCLPLFDPARARPSMFAAGDRLRLHAVSAAEHERLRAAAEAGEIGPEDFRITGEGAP</sequence>
<evidence type="ECO:0000256" key="3">
    <source>
        <dbReference type="ARBA" id="ARBA00022840"/>
    </source>
</evidence>
<dbReference type="SUPFAM" id="SSF50891">
    <property type="entry name" value="Cyclophilin-like"/>
    <property type="match status" value="1"/>
</dbReference>
<dbReference type="Pfam" id="PF02682">
    <property type="entry name" value="CT_C_D"/>
    <property type="match status" value="1"/>
</dbReference>
<keyword evidence="1" id="KW-0547">Nucleotide-binding</keyword>